<dbReference type="EMBL" id="VRYZ01000012">
    <property type="protein sequence ID" value="TXS88953.1"/>
    <property type="molecule type" value="Genomic_DNA"/>
</dbReference>
<keyword evidence="1" id="KW-1133">Transmembrane helix</keyword>
<comment type="caution">
    <text evidence="2">The sequence shown here is derived from an EMBL/GenBank/DDBJ whole genome shotgun (WGS) entry which is preliminary data.</text>
</comment>
<dbReference type="AlphaFoldDB" id="A0A5C8ZKE3"/>
<evidence type="ECO:0008006" key="4">
    <source>
        <dbReference type="Google" id="ProtNLM"/>
    </source>
</evidence>
<accession>A0A5C8ZKE3</accession>
<feature type="transmembrane region" description="Helical" evidence="1">
    <location>
        <begin position="12"/>
        <end position="32"/>
    </location>
</feature>
<keyword evidence="3" id="KW-1185">Reference proteome</keyword>
<feature type="transmembrane region" description="Helical" evidence="1">
    <location>
        <begin position="44"/>
        <end position="65"/>
    </location>
</feature>
<reference evidence="2 3" key="1">
    <citation type="submission" date="2019-08" db="EMBL/GenBank/DDBJ databases">
        <title>Parahaliea maris sp. nov., isolated from the surface seawater.</title>
        <authorList>
            <person name="Liu Y."/>
        </authorList>
    </citation>
    <scope>NUCLEOTIDE SEQUENCE [LARGE SCALE GENOMIC DNA]</scope>
    <source>
        <strain evidence="2 3">S2-26</strain>
    </source>
</reference>
<keyword evidence="1" id="KW-0472">Membrane</keyword>
<protein>
    <recommendedName>
        <fullName evidence="4">DUF4760 domain-containing protein</fullName>
    </recommendedName>
</protein>
<keyword evidence="1" id="KW-0812">Transmembrane</keyword>
<dbReference type="RefSeq" id="WP_187275986.1">
    <property type="nucleotide sequence ID" value="NZ_VRYZ01000012.1"/>
</dbReference>
<evidence type="ECO:0000256" key="1">
    <source>
        <dbReference type="SAM" id="Phobius"/>
    </source>
</evidence>
<gene>
    <name evidence="2" type="ORF">FVW59_19150</name>
</gene>
<dbReference type="Proteomes" id="UP000321933">
    <property type="component" value="Unassembled WGS sequence"/>
</dbReference>
<proteinExistence type="predicted"/>
<evidence type="ECO:0000313" key="3">
    <source>
        <dbReference type="Proteomes" id="UP000321933"/>
    </source>
</evidence>
<evidence type="ECO:0000313" key="2">
    <source>
        <dbReference type="EMBL" id="TXS88953.1"/>
    </source>
</evidence>
<sequence>MSVNDKKDLFRCGWVATFWWAAFWFGVTLGGLCSGTIDLDLNEWGDFFAGIVGPVALLWLVLGYLQQSYELGQNNEAMALQKQEMANQVAETKELAKQTAESARAAHELTELTRAQHTFANYFAHLSAFTEYAKTERERFADDRQKEIRRALRVGHVHRTIYPEANPESDSFRVATDLNSRLLKAKLAAHNLRDAMINNTWHNHLTFMEDFLSRFPELTLRFIDDALQIIGDICYPGYDPSEKPIVERCKLAIEQTQQIRTLMEFESAQDLSSEIMQLYHIKGFFKDIVHHFSTHKSSKIYKIGDIRSELESRLNSD</sequence>
<name>A0A5C8ZKE3_9GAMM</name>
<organism evidence="2 3">
    <name type="scientific">Parahaliea aestuarii</name>
    <dbReference type="NCBI Taxonomy" id="1852021"/>
    <lineage>
        <taxon>Bacteria</taxon>
        <taxon>Pseudomonadati</taxon>
        <taxon>Pseudomonadota</taxon>
        <taxon>Gammaproteobacteria</taxon>
        <taxon>Cellvibrionales</taxon>
        <taxon>Halieaceae</taxon>
        <taxon>Parahaliea</taxon>
    </lineage>
</organism>